<name>A0AAV6NNC1_9ROSI</name>
<feature type="non-terminal residue" evidence="2">
    <location>
        <position position="1"/>
    </location>
</feature>
<evidence type="ECO:0000256" key="1">
    <source>
        <dbReference type="SAM" id="MobiDB-lite"/>
    </source>
</evidence>
<organism evidence="2 3">
    <name type="scientific">Cucurbita argyrosperma subsp. sororia</name>
    <dbReference type="NCBI Taxonomy" id="37648"/>
    <lineage>
        <taxon>Eukaryota</taxon>
        <taxon>Viridiplantae</taxon>
        <taxon>Streptophyta</taxon>
        <taxon>Embryophyta</taxon>
        <taxon>Tracheophyta</taxon>
        <taxon>Spermatophyta</taxon>
        <taxon>Magnoliopsida</taxon>
        <taxon>eudicotyledons</taxon>
        <taxon>Gunneridae</taxon>
        <taxon>Pentapetalae</taxon>
        <taxon>rosids</taxon>
        <taxon>fabids</taxon>
        <taxon>Cucurbitales</taxon>
        <taxon>Cucurbitaceae</taxon>
        <taxon>Cucurbiteae</taxon>
        <taxon>Cucurbita</taxon>
    </lineage>
</organism>
<gene>
    <name evidence="2" type="ORF">SDJN03_09127</name>
</gene>
<dbReference type="EMBL" id="JAGKQH010000005">
    <property type="protein sequence ID" value="KAG6599349.1"/>
    <property type="molecule type" value="Genomic_DNA"/>
</dbReference>
<feature type="compositionally biased region" description="Basic and acidic residues" evidence="1">
    <location>
        <begin position="63"/>
        <end position="77"/>
    </location>
</feature>
<evidence type="ECO:0000313" key="3">
    <source>
        <dbReference type="Proteomes" id="UP000685013"/>
    </source>
</evidence>
<feature type="compositionally biased region" description="Polar residues" evidence="1">
    <location>
        <begin position="96"/>
        <end position="121"/>
    </location>
</feature>
<reference evidence="2 3" key="1">
    <citation type="journal article" date="2021" name="Hortic Res">
        <title>The domestication of Cucurbita argyrosperma as revealed by the genome of its wild relative.</title>
        <authorList>
            <person name="Barrera-Redondo J."/>
            <person name="Sanchez-de la Vega G."/>
            <person name="Aguirre-Liguori J.A."/>
            <person name="Castellanos-Morales G."/>
            <person name="Gutierrez-Guerrero Y.T."/>
            <person name="Aguirre-Dugua X."/>
            <person name="Aguirre-Planter E."/>
            <person name="Tenaillon M.I."/>
            <person name="Lira-Saade R."/>
            <person name="Eguiarte L.E."/>
        </authorList>
    </citation>
    <scope>NUCLEOTIDE SEQUENCE [LARGE SCALE GENOMIC DNA]</scope>
    <source>
        <strain evidence="2">JBR-2021</strain>
    </source>
</reference>
<protein>
    <submittedName>
        <fullName evidence="2">Uncharacterized protein</fullName>
    </submittedName>
</protein>
<proteinExistence type="predicted"/>
<dbReference type="AlphaFoldDB" id="A0AAV6NNC1"/>
<feature type="region of interest" description="Disordered" evidence="1">
    <location>
        <begin position="62"/>
        <end position="82"/>
    </location>
</feature>
<dbReference type="Proteomes" id="UP000685013">
    <property type="component" value="Chromosome 5"/>
</dbReference>
<feature type="region of interest" description="Disordered" evidence="1">
    <location>
        <begin position="96"/>
        <end position="134"/>
    </location>
</feature>
<keyword evidence="3" id="KW-1185">Reference proteome</keyword>
<accession>A0AAV6NNC1</accession>
<sequence length="134" mass="14274">MRLRRCRAIGGDPSFPRYVSPAAGDFPSEPSASLSLFVCGNGQGGSIHRHGDPADLLARLRRHENSKEKAESDKAGGDEEPDHCCMLIHNSIAVQGSGSEMNPWKPSNQMAEVTECRNSGLKSGKTANGGISKP</sequence>
<evidence type="ECO:0000313" key="2">
    <source>
        <dbReference type="EMBL" id="KAG6599349.1"/>
    </source>
</evidence>
<comment type="caution">
    <text evidence="2">The sequence shown here is derived from an EMBL/GenBank/DDBJ whole genome shotgun (WGS) entry which is preliminary data.</text>
</comment>